<name>A0A926RZF6_9BACI</name>
<reference evidence="9" key="1">
    <citation type="submission" date="2020-09" db="EMBL/GenBank/DDBJ databases">
        <title>A novel bacterium of genus Bacillus, isolated from South China Sea.</title>
        <authorList>
            <person name="Huang H."/>
            <person name="Mo K."/>
            <person name="Hu Y."/>
        </authorList>
    </citation>
    <scope>NUCLEOTIDE SEQUENCE</scope>
    <source>
        <strain evidence="9">IB182487</strain>
    </source>
</reference>
<feature type="transmembrane region" description="Helical" evidence="8">
    <location>
        <begin position="38"/>
        <end position="59"/>
    </location>
</feature>
<accession>A0A926RZF6</accession>
<evidence type="ECO:0000256" key="4">
    <source>
        <dbReference type="ARBA" id="ARBA00022544"/>
    </source>
</evidence>
<evidence type="ECO:0000313" key="9">
    <source>
        <dbReference type="EMBL" id="MBD1382202.1"/>
    </source>
</evidence>
<comment type="similarity">
    <text evidence="2">Belongs to the amino acid-polyamine-organocation (APC) superfamily. Spore germination protein (SGP) (TC 2.A.3.9) family.</text>
</comment>
<feature type="transmembrane region" description="Helical" evidence="8">
    <location>
        <begin position="331"/>
        <end position="353"/>
    </location>
</feature>
<comment type="subcellular location">
    <subcellularLocation>
        <location evidence="1">Membrane</location>
        <topology evidence="1">Multi-pass membrane protein</topology>
    </subcellularLocation>
</comment>
<keyword evidence="4" id="KW-0309">Germination</keyword>
<dbReference type="PIRSF" id="PIRSF006060">
    <property type="entry name" value="AA_transporter"/>
    <property type="match status" value="1"/>
</dbReference>
<dbReference type="Pfam" id="PF03845">
    <property type="entry name" value="Spore_permease"/>
    <property type="match status" value="1"/>
</dbReference>
<evidence type="ECO:0000256" key="7">
    <source>
        <dbReference type="ARBA" id="ARBA00023136"/>
    </source>
</evidence>
<keyword evidence="3" id="KW-0813">Transport</keyword>
<dbReference type="EMBL" id="JACXAI010000026">
    <property type="protein sequence ID" value="MBD1382202.1"/>
    <property type="molecule type" value="Genomic_DNA"/>
</dbReference>
<keyword evidence="6 8" id="KW-1133">Transmembrane helix</keyword>
<dbReference type="Gene3D" id="1.20.1740.10">
    <property type="entry name" value="Amino acid/polyamine transporter I"/>
    <property type="match status" value="1"/>
</dbReference>
<keyword evidence="5 8" id="KW-0812">Transmembrane</keyword>
<evidence type="ECO:0000256" key="5">
    <source>
        <dbReference type="ARBA" id="ARBA00022692"/>
    </source>
</evidence>
<evidence type="ECO:0000256" key="8">
    <source>
        <dbReference type="SAM" id="Phobius"/>
    </source>
</evidence>
<feature type="transmembrane region" description="Helical" evidence="8">
    <location>
        <begin position="79"/>
        <end position="98"/>
    </location>
</feature>
<dbReference type="Proteomes" id="UP000626844">
    <property type="component" value="Unassembled WGS sequence"/>
</dbReference>
<keyword evidence="10" id="KW-1185">Reference proteome</keyword>
<feature type="transmembrane region" description="Helical" evidence="8">
    <location>
        <begin position="185"/>
        <end position="205"/>
    </location>
</feature>
<feature type="transmembrane region" description="Helical" evidence="8">
    <location>
        <begin position="269"/>
        <end position="289"/>
    </location>
</feature>
<proteinExistence type="inferred from homology"/>
<dbReference type="InterPro" id="IPR004761">
    <property type="entry name" value="Spore_GerAB"/>
</dbReference>
<evidence type="ECO:0000256" key="2">
    <source>
        <dbReference type="ARBA" id="ARBA00007998"/>
    </source>
</evidence>
<dbReference type="NCBIfam" id="TIGR00912">
    <property type="entry name" value="2A0309"/>
    <property type="match status" value="1"/>
</dbReference>
<feature type="transmembrane region" description="Helical" evidence="8">
    <location>
        <begin position="217"/>
        <end position="239"/>
    </location>
</feature>
<dbReference type="PANTHER" id="PTHR34975:SF2">
    <property type="entry name" value="SPORE GERMINATION PROTEIN A2"/>
    <property type="match status" value="1"/>
</dbReference>
<dbReference type="AlphaFoldDB" id="A0A926RZF6"/>
<dbReference type="GO" id="GO:0009847">
    <property type="term" value="P:spore germination"/>
    <property type="evidence" value="ECO:0007669"/>
    <property type="project" value="InterPro"/>
</dbReference>
<evidence type="ECO:0000313" key="10">
    <source>
        <dbReference type="Proteomes" id="UP000626844"/>
    </source>
</evidence>
<evidence type="ECO:0000256" key="1">
    <source>
        <dbReference type="ARBA" id="ARBA00004141"/>
    </source>
</evidence>
<keyword evidence="7 8" id="KW-0472">Membrane</keyword>
<gene>
    <name evidence="9" type="ORF">IC621_18440</name>
</gene>
<comment type="caution">
    <text evidence="9">The sequence shown here is derived from an EMBL/GenBank/DDBJ whole genome shotgun (WGS) entry which is preliminary data.</text>
</comment>
<dbReference type="RefSeq" id="WP_191160181.1">
    <property type="nucleotide sequence ID" value="NZ_JACXAI010000026.1"/>
</dbReference>
<evidence type="ECO:0000256" key="3">
    <source>
        <dbReference type="ARBA" id="ARBA00022448"/>
    </source>
</evidence>
<feature type="transmembrane region" description="Helical" evidence="8">
    <location>
        <begin position="301"/>
        <end position="319"/>
    </location>
</feature>
<dbReference type="PANTHER" id="PTHR34975">
    <property type="entry name" value="SPORE GERMINATION PROTEIN A2"/>
    <property type="match status" value="1"/>
</dbReference>
<evidence type="ECO:0000256" key="6">
    <source>
        <dbReference type="ARBA" id="ARBA00022989"/>
    </source>
</evidence>
<protein>
    <submittedName>
        <fullName evidence="9">GerAB/ArcD/ProY family transporter</fullName>
    </submittedName>
</protein>
<sequence>MDRISLLQAVVILTSTNIGVGSLILPRSAVEKMGTPDAWIAVILGGLLVILASLIITNLNRRFPGQTFYQYSHEIVGKWLGSLLSLSLVTYLIVFAAFELRIVGQVTQFYLLDGTPIEFIIMTMMWVGVYLVIDGINPLARVCVILFPITLVIFLLIMCLSIKVLEVDHLRPVLGLGILPVIKGIPSTFLSYSGFEFMLIWLAFMKQPQKAGKAASLGTLISMILYVITTVVVIGGLSVNETKKLLWPTVEVIRQYELMGLVFERFETFLLAVWIMQIFTTFAICYYLASLGLAQLFRKKLNSCSFFLLPIIYIVAMYPENINDILKLGDMIGYTAFFFGGALPIILLCITLLRRKRYGNASP</sequence>
<feature type="transmembrane region" description="Helical" evidence="8">
    <location>
        <begin position="145"/>
        <end position="165"/>
    </location>
</feature>
<organism evidence="9 10">
    <name type="scientific">Metabacillus arenae</name>
    <dbReference type="NCBI Taxonomy" id="2771434"/>
    <lineage>
        <taxon>Bacteria</taxon>
        <taxon>Bacillati</taxon>
        <taxon>Bacillota</taxon>
        <taxon>Bacilli</taxon>
        <taxon>Bacillales</taxon>
        <taxon>Bacillaceae</taxon>
        <taxon>Metabacillus</taxon>
    </lineage>
</organism>
<feature type="transmembrane region" description="Helical" evidence="8">
    <location>
        <begin position="110"/>
        <end position="133"/>
    </location>
</feature>
<dbReference type="GO" id="GO:0016020">
    <property type="term" value="C:membrane"/>
    <property type="evidence" value="ECO:0007669"/>
    <property type="project" value="UniProtKB-SubCell"/>
</dbReference>